<dbReference type="RefSeq" id="WP_380971161.1">
    <property type="nucleotide sequence ID" value="NZ_JBHTEF010000001.1"/>
</dbReference>
<name>A0ABW2SIS4_9ACTO</name>
<dbReference type="InterPro" id="IPR043747">
    <property type="entry name" value="DUF5692"/>
</dbReference>
<feature type="transmembrane region" description="Helical" evidence="2">
    <location>
        <begin position="37"/>
        <end position="59"/>
    </location>
</feature>
<feature type="transmembrane region" description="Helical" evidence="2">
    <location>
        <begin position="6"/>
        <end position="25"/>
    </location>
</feature>
<evidence type="ECO:0000256" key="1">
    <source>
        <dbReference type="SAM" id="MobiDB-lite"/>
    </source>
</evidence>
<proteinExistence type="predicted"/>
<feature type="transmembrane region" description="Helical" evidence="2">
    <location>
        <begin position="91"/>
        <end position="109"/>
    </location>
</feature>
<comment type="caution">
    <text evidence="3">The sequence shown here is derived from an EMBL/GenBank/DDBJ whole genome shotgun (WGS) entry which is preliminary data.</text>
</comment>
<feature type="transmembrane region" description="Helical" evidence="2">
    <location>
        <begin position="140"/>
        <end position="162"/>
    </location>
</feature>
<feature type="transmembrane region" description="Helical" evidence="2">
    <location>
        <begin position="65"/>
        <end position="84"/>
    </location>
</feature>
<evidence type="ECO:0000313" key="3">
    <source>
        <dbReference type="EMBL" id="MFC7579714.1"/>
    </source>
</evidence>
<sequence length="333" mass="36491">MFLFDSIPWHAWLAWFAVLAALIGLNEVTRRWKQAGVAIFVVLPVLLTVFVWPATAGAGSSTGTWFHWVKVYSALAGCLGFMLIRYIPRIAANRWALCFPPAILAINIVEACLRDFQVGAMGADGGVVDGVVMVSGPWNWMNGVAGLINLVTICGWFGIFVSRDKTRDMVWPDMLWFWIIAYDLWNFAYVYNCVGDHSFYAGAALLLSCTIAAFLIKRGAWLQHRAHTLALWMMFTMAVPTFVTDSPFSVAASHRPAALLTVSAVSLAANVAVLVFQVLTVARRRRNPLTDELYVELPAYQRVRAANGAGDRETAGAGAGVAGTSRHTEASSR</sequence>
<dbReference type="Proteomes" id="UP001596527">
    <property type="component" value="Unassembled WGS sequence"/>
</dbReference>
<evidence type="ECO:0000313" key="4">
    <source>
        <dbReference type="Proteomes" id="UP001596527"/>
    </source>
</evidence>
<keyword evidence="4" id="KW-1185">Reference proteome</keyword>
<dbReference type="EMBL" id="JBHTEF010000001">
    <property type="protein sequence ID" value="MFC7579714.1"/>
    <property type="molecule type" value="Genomic_DNA"/>
</dbReference>
<keyword evidence="2" id="KW-1133">Transmembrane helix</keyword>
<dbReference type="Pfam" id="PF18948">
    <property type="entry name" value="DUF5692"/>
    <property type="match status" value="1"/>
</dbReference>
<protein>
    <submittedName>
        <fullName evidence="3">DUF5692 family protein</fullName>
    </submittedName>
</protein>
<organism evidence="3 4">
    <name type="scientific">Schaalia naturae</name>
    <dbReference type="NCBI Taxonomy" id="635203"/>
    <lineage>
        <taxon>Bacteria</taxon>
        <taxon>Bacillati</taxon>
        <taxon>Actinomycetota</taxon>
        <taxon>Actinomycetes</taxon>
        <taxon>Actinomycetales</taxon>
        <taxon>Actinomycetaceae</taxon>
        <taxon>Schaalia</taxon>
    </lineage>
</organism>
<feature type="transmembrane region" description="Helical" evidence="2">
    <location>
        <begin position="174"/>
        <end position="191"/>
    </location>
</feature>
<keyword evidence="2" id="KW-0812">Transmembrane</keyword>
<feature type="region of interest" description="Disordered" evidence="1">
    <location>
        <begin position="308"/>
        <end position="333"/>
    </location>
</feature>
<reference evidence="4" key="1">
    <citation type="journal article" date="2019" name="Int. J. Syst. Evol. Microbiol.">
        <title>The Global Catalogue of Microorganisms (GCM) 10K type strain sequencing project: providing services to taxonomists for standard genome sequencing and annotation.</title>
        <authorList>
            <consortium name="The Broad Institute Genomics Platform"/>
            <consortium name="The Broad Institute Genome Sequencing Center for Infectious Disease"/>
            <person name="Wu L."/>
            <person name="Ma J."/>
        </authorList>
    </citation>
    <scope>NUCLEOTIDE SEQUENCE [LARGE SCALE GENOMIC DNA]</scope>
    <source>
        <strain evidence="4">CCUG 56698</strain>
    </source>
</reference>
<feature type="transmembrane region" description="Helical" evidence="2">
    <location>
        <begin position="257"/>
        <end position="279"/>
    </location>
</feature>
<feature type="transmembrane region" description="Helical" evidence="2">
    <location>
        <begin position="228"/>
        <end position="251"/>
    </location>
</feature>
<keyword evidence="2" id="KW-0472">Membrane</keyword>
<evidence type="ECO:0000256" key="2">
    <source>
        <dbReference type="SAM" id="Phobius"/>
    </source>
</evidence>
<gene>
    <name evidence="3" type="ORF">ACFQWG_00495</name>
</gene>
<feature type="transmembrane region" description="Helical" evidence="2">
    <location>
        <begin position="197"/>
        <end position="216"/>
    </location>
</feature>
<accession>A0ABW2SIS4</accession>